<dbReference type="KEGG" id="sac:SACOL1344"/>
<protein>
    <recommendedName>
        <fullName evidence="3">Phage head morphogenesis protein</fullName>
    </recommendedName>
</protein>
<evidence type="ECO:0000313" key="2">
    <source>
        <dbReference type="Proteomes" id="UP000000530"/>
    </source>
</evidence>
<dbReference type="AlphaFoldDB" id="A0A0H2WW85"/>
<dbReference type="Proteomes" id="UP000000530">
    <property type="component" value="Chromosome"/>
</dbReference>
<name>A0A0H2WW85_STAAC</name>
<organism evidence="1 2">
    <name type="scientific">Staphylococcus aureus (strain COL)</name>
    <dbReference type="NCBI Taxonomy" id="93062"/>
    <lineage>
        <taxon>Bacteria</taxon>
        <taxon>Bacillati</taxon>
        <taxon>Bacillota</taxon>
        <taxon>Bacilli</taxon>
        <taxon>Bacillales</taxon>
        <taxon>Staphylococcaceae</taxon>
        <taxon>Staphylococcus</taxon>
    </lineage>
</organism>
<sequence length="44" mass="5154">MIPGVNAPPMHPWCRSTTVPHVGNWRDKFFKEREGKYQVEVKEA</sequence>
<dbReference type="EMBL" id="CP000046">
    <property type="protein sequence ID" value="AAW36593.1"/>
    <property type="molecule type" value="Genomic_DNA"/>
</dbReference>
<evidence type="ECO:0008006" key="3">
    <source>
        <dbReference type="Google" id="ProtNLM"/>
    </source>
</evidence>
<proteinExistence type="predicted"/>
<reference evidence="1 2" key="1">
    <citation type="journal article" date="2005" name="J. Bacteriol.">
        <title>Insights on evolution of virulence and resistance from the complete genome analysis of an early methicillin-resistant Staphylococcus aureus strain and a biofilm-producing methicillin-resistant Staphylococcus epidermidis strain.</title>
        <authorList>
            <person name="Gill S.R."/>
            <person name="Fouts D.E."/>
            <person name="Archer G.L."/>
            <person name="Mongodin E.F."/>
            <person name="Deboy R.T."/>
            <person name="Ravel J."/>
            <person name="Paulsen I.T."/>
            <person name="Kolonay J.F."/>
            <person name="Brinkac L."/>
            <person name="Beanan M."/>
            <person name="Dodson R.J."/>
            <person name="Daugherty S.C."/>
            <person name="Madupu R."/>
            <person name="Angiuoli S.V."/>
            <person name="Durkin A.S."/>
            <person name="Haft D.H."/>
            <person name="Vamathevan J."/>
            <person name="Khouri H."/>
            <person name="Utterback T."/>
            <person name="Lee C."/>
            <person name="Dimitrov G."/>
            <person name="Jiang L."/>
            <person name="Qin H."/>
            <person name="Weidman J."/>
            <person name="Tran K."/>
            <person name="Kang K."/>
            <person name="Hance I.R."/>
            <person name="Nelson K.E."/>
            <person name="Fraser C.M."/>
        </authorList>
    </citation>
    <scope>NUCLEOTIDE SEQUENCE [LARGE SCALE GENOMIC DNA]</scope>
    <source>
        <strain evidence="1 2">COL</strain>
    </source>
</reference>
<accession>A0A0H2WW85</accession>
<evidence type="ECO:0000313" key="1">
    <source>
        <dbReference type="EMBL" id="AAW36593.1"/>
    </source>
</evidence>
<dbReference type="HOGENOM" id="CLU_164409_1_0_9"/>
<gene>
    <name evidence="1" type="ordered locus">SACOL1344</name>
</gene>